<protein>
    <submittedName>
        <fullName evidence="1">Uncharacterized protein</fullName>
    </submittedName>
</protein>
<reference evidence="1 2" key="1">
    <citation type="journal article" date="2018" name="Nat. Ecol. Evol.">
        <title>Pezizomycetes genomes reveal the molecular basis of ectomycorrhizal truffle lifestyle.</title>
        <authorList>
            <person name="Murat C."/>
            <person name="Payen T."/>
            <person name="Noel B."/>
            <person name="Kuo A."/>
            <person name="Morin E."/>
            <person name="Chen J."/>
            <person name="Kohler A."/>
            <person name="Krizsan K."/>
            <person name="Balestrini R."/>
            <person name="Da Silva C."/>
            <person name="Montanini B."/>
            <person name="Hainaut M."/>
            <person name="Levati E."/>
            <person name="Barry K.W."/>
            <person name="Belfiori B."/>
            <person name="Cichocki N."/>
            <person name="Clum A."/>
            <person name="Dockter R.B."/>
            <person name="Fauchery L."/>
            <person name="Guy J."/>
            <person name="Iotti M."/>
            <person name="Le Tacon F."/>
            <person name="Lindquist E.A."/>
            <person name="Lipzen A."/>
            <person name="Malagnac F."/>
            <person name="Mello A."/>
            <person name="Molinier V."/>
            <person name="Miyauchi S."/>
            <person name="Poulain J."/>
            <person name="Riccioni C."/>
            <person name="Rubini A."/>
            <person name="Sitrit Y."/>
            <person name="Splivallo R."/>
            <person name="Traeger S."/>
            <person name="Wang M."/>
            <person name="Zifcakova L."/>
            <person name="Wipf D."/>
            <person name="Zambonelli A."/>
            <person name="Paolocci F."/>
            <person name="Nowrousian M."/>
            <person name="Ottonello S."/>
            <person name="Baldrian P."/>
            <person name="Spatafora J.W."/>
            <person name="Henrissat B."/>
            <person name="Nagy L.G."/>
            <person name="Aury J.M."/>
            <person name="Wincker P."/>
            <person name="Grigoriev I.V."/>
            <person name="Bonfante P."/>
            <person name="Martin F.M."/>
        </authorList>
    </citation>
    <scope>NUCLEOTIDE SEQUENCE [LARGE SCALE GENOMIC DNA]</scope>
    <source>
        <strain evidence="1 2">RN42</strain>
    </source>
</reference>
<gene>
    <name evidence="1" type="ORF">BJ508DRAFT_375688</name>
</gene>
<sequence>MVAPTNYEYVEKPYDHKLFDSLNSLEITHASFEAANIPKESIEELRDIFTEHGVQNAIGLHFLHRHFDLAPTEKSVEYGRITTAWPVSGLSPIGGTLIPRSFRFHNGCVYPLEFGFQPRSATEANTYVKFEFTREFIRDFWNWLKREGVEDVFGLFVLDNERATNLKGLRVGGKNSTIGVERTIGRVSMMVPVDEDERVEREEMIEEQRARVQQNLKRNKLGKLHMDEGYEEVEEVSWMFGCPKSMDDSGIMAARICWVCTPDCPAGACPSGC</sequence>
<proteinExistence type="predicted"/>
<organism evidence="1 2">
    <name type="scientific">Ascobolus immersus RN42</name>
    <dbReference type="NCBI Taxonomy" id="1160509"/>
    <lineage>
        <taxon>Eukaryota</taxon>
        <taxon>Fungi</taxon>
        <taxon>Dikarya</taxon>
        <taxon>Ascomycota</taxon>
        <taxon>Pezizomycotina</taxon>
        <taxon>Pezizomycetes</taxon>
        <taxon>Pezizales</taxon>
        <taxon>Ascobolaceae</taxon>
        <taxon>Ascobolus</taxon>
    </lineage>
</organism>
<keyword evidence="2" id="KW-1185">Reference proteome</keyword>
<dbReference type="OrthoDB" id="2322999at2759"/>
<evidence type="ECO:0000313" key="1">
    <source>
        <dbReference type="EMBL" id="RPA82418.1"/>
    </source>
</evidence>
<dbReference type="STRING" id="1160509.A0A3N4ICM7"/>
<accession>A0A3N4ICM7</accession>
<dbReference type="AlphaFoldDB" id="A0A3N4ICM7"/>
<dbReference type="EMBL" id="ML119671">
    <property type="protein sequence ID" value="RPA82418.1"/>
    <property type="molecule type" value="Genomic_DNA"/>
</dbReference>
<name>A0A3N4ICM7_ASCIM</name>
<dbReference type="Proteomes" id="UP000275078">
    <property type="component" value="Unassembled WGS sequence"/>
</dbReference>
<evidence type="ECO:0000313" key="2">
    <source>
        <dbReference type="Proteomes" id="UP000275078"/>
    </source>
</evidence>